<proteinExistence type="predicted"/>
<reference evidence="1 2" key="1">
    <citation type="submission" date="2016-01" db="EMBL/GenBank/DDBJ databases">
        <title>Draft Genome Sequences of Seven Thermophilic Sporeformers Isolated from Foods.</title>
        <authorList>
            <person name="Berendsen E.M."/>
            <person name="Wells-Bennik M.H."/>
            <person name="Krawcyk A.O."/>
            <person name="De Jong A."/>
            <person name="Holsappel S."/>
            <person name="Eijlander R.T."/>
            <person name="Kuipers O.P."/>
        </authorList>
    </citation>
    <scope>NUCLEOTIDE SEQUENCE [LARGE SCALE GENOMIC DNA]</scope>
    <source>
        <strain evidence="1 2">B4135</strain>
    </source>
</reference>
<evidence type="ECO:0000313" key="2">
    <source>
        <dbReference type="Proteomes" id="UP000075683"/>
    </source>
</evidence>
<sequence length="47" mass="5386">MSTINFIFFERRRAVPSAGDPFPFRIMINKKAAASKTAAFLLIQRQK</sequence>
<protein>
    <submittedName>
        <fullName evidence="1">Uncharacterized protein</fullName>
    </submittedName>
</protein>
<dbReference type="STRING" id="301148.B4135_3807"/>
<comment type="caution">
    <text evidence="1">The sequence shown here is derived from an EMBL/GenBank/DDBJ whole genome shotgun (WGS) entry which is preliminary data.</text>
</comment>
<dbReference type="AlphaFoldDB" id="A0A150LAW4"/>
<name>A0A150LAW4_9BACI</name>
<dbReference type="EMBL" id="LQYT01000130">
    <property type="protein sequence ID" value="KYD09483.1"/>
    <property type="molecule type" value="Genomic_DNA"/>
</dbReference>
<gene>
    <name evidence="1" type="ORF">B4135_3807</name>
</gene>
<accession>A0A150LAW4</accession>
<organism evidence="1 2">
    <name type="scientific">Caldibacillus debilis</name>
    <dbReference type="NCBI Taxonomy" id="301148"/>
    <lineage>
        <taxon>Bacteria</taxon>
        <taxon>Bacillati</taxon>
        <taxon>Bacillota</taxon>
        <taxon>Bacilli</taxon>
        <taxon>Bacillales</taxon>
        <taxon>Bacillaceae</taxon>
        <taxon>Caldibacillus</taxon>
    </lineage>
</organism>
<dbReference type="Proteomes" id="UP000075683">
    <property type="component" value="Unassembled WGS sequence"/>
</dbReference>
<evidence type="ECO:0000313" key="1">
    <source>
        <dbReference type="EMBL" id="KYD09483.1"/>
    </source>
</evidence>